<dbReference type="PROSITE" id="PS00503">
    <property type="entry name" value="PECTINESTERASE_2"/>
    <property type="match status" value="1"/>
</dbReference>
<feature type="signal peptide" evidence="7">
    <location>
        <begin position="1"/>
        <end position="19"/>
    </location>
</feature>
<reference evidence="9" key="1">
    <citation type="journal article" date="2018" name="Data Brief">
        <title>Genome sequence data from 17 accessions of Ensete ventricosum, a staple food crop for millions in Ethiopia.</title>
        <authorList>
            <person name="Yemataw Z."/>
            <person name="Muzemil S."/>
            <person name="Ambachew D."/>
            <person name="Tripathi L."/>
            <person name="Tesfaye K."/>
            <person name="Chala A."/>
            <person name="Farbos A."/>
            <person name="O'Neill P."/>
            <person name="Moore K."/>
            <person name="Grant M."/>
            <person name="Studholme D.J."/>
        </authorList>
    </citation>
    <scope>NUCLEOTIDE SEQUENCE [LARGE SCALE GENOMIC DNA]</scope>
    <source>
        <tissue evidence="9">Leaf</tissue>
    </source>
</reference>
<dbReference type="AlphaFoldDB" id="A0A445MF68"/>
<evidence type="ECO:0000256" key="7">
    <source>
        <dbReference type="RuleBase" id="RU000589"/>
    </source>
</evidence>
<organism evidence="9">
    <name type="scientific">Ensete ventricosum</name>
    <name type="common">Abyssinian banana</name>
    <name type="synonym">Musa ensete</name>
    <dbReference type="NCBI Taxonomy" id="4639"/>
    <lineage>
        <taxon>Eukaryota</taxon>
        <taxon>Viridiplantae</taxon>
        <taxon>Streptophyta</taxon>
        <taxon>Embryophyta</taxon>
        <taxon>Tracheophyta</taxon>
        <taxon>Spermatophyta</taxon>
        <taxon>Magnoliopsida</taxon>
        <taxon>Liliopsida</taxon>
        <taxon>Zingiberales</taxon>
        <taxon>Musaceae</taxon>
        <taxon>Ensete</taxon>
    </lineage>
</organism>
<evidence type="ECO:0000256" key="6">
    <source>
        <dbReference type="PROSITE-ProRule" id="PRU10040"/>
    </source>
</evidence>
<dbReference type="InterPro" id="IPR012334">
    <property type="entry name" value="Pectin_lyas_fold"/>
</dbReference>
<dbReference type="GO" id="GO:0042545">
    <property type="term" value="P:cell wall modification"/>
    <property type="evidence" value="ECO:0007669"/>
    <property type="project" value="UniProtKB-UniRule"/>
</dbReference>
<dbReference type="FunFam" id="2.160.20.10:FF:000001">
    <property type="entry name" value="Pectinesterase"/>
    <property type="match status" value="1"/>
</dbReference>
<evidence type="ECO:0000256" key="3">
    <source>
        <dbReference type="ARBA" id="ARBA00007786"/>
    </source>
</evidence>
<dbReference type="SMART" id="SM00856">
    <property type="entry name" value="PMEI"/>
    <property type="match status" value="1"/>
</dbReference>
<dbReference type="Gene3D" id="2.160.20.10">
    <property type="entry name" value="Single-stranded right-handed beta-helix, Pectin lyase-like"/>
    <property type="match status" value="1"/>
</dbReference>
<comment type="pathway">
    <text evidence="1 7">Glycan metabolism; pectin degradation; 2-dehydro-3-deoxy-D-gluconate from pectin: step 1/5.</text>
</comment>
<keyword evidence="4 7" id="KW-0378">Hydrolase</keyword>
<comment type="similarity">
    <text evidence="2">In the N-terminal section; belongs to the PMEI family.</text>
</comment>
<name>A0A445MF68_ENSVE</name>
<feature type="chain" id="PRO_5018823898" description="Pectinesterase" evidence="7">
    <location>
        <begin position="20"/>
        <end position="573"/>
    </location>
</feature>
<dbReference type="InterPro" id="IPR006501">
    <property type="entry name" value="Pectinesterase_inhib_dom"/>
</dbReference>
<keyword evidence="5 7" id="KW-0063">Aspartyl esterase</keyword>
<dbReference type="EMBL" id="KV875768">
    <property type="protein sequence ID" value="RZR72863.1"/>
    <property type="molecule type" value="Genomic_DNA"/>
</dbReference>
<dbReference type="Pfam" id="PF04043">
    <property type="entry name" value="PMEI"/>
    <property type="match status" value="1"/>
</dbReference>
<proteinExistence type="inferred from homology"/>
<comment type="similarity">
    <text evidence="3">In the C-terminal section; belongs to the pectinesterase family.</text>
</comment>
<dbReference type="InterPro" id="IPR035513">
    <property type="entry name" value="Invertase/methylesterase_inhib"/>
</dbReference>
<dbReference type="Proteomes" id="UP000290560">
    <property type="component" value="Unassembled WGS sequence"/>
</dbReference>
<dbReference type="EC" id="3.1.1.11" evidence="7"/>
<dbReference type="InterPro" id="IPR033131">
    <property type="entry name" value="Pectinesterase_Asp_AS"/>
</dbReference>
<gene>
    <name evidence="9" type="ORF">BHM03_00018014</name>
</gene>
<evidence type="ECO:0000256" key="5">
    <source>
        <dbReference type="ARBA" id="ARBA00023085"/>
    </source>
</evidence>
<dbReference type="SUPFAM" id="SSF51126">
    <property type="entry name" value="Pectin lyase-like"/>
    <property type="match status" value="1"/>
</dbReference>
<sequence>MLSYRYLLVSFVLPLVAVAAPSPSVSPVSACRSSFYPKLCRAVLSPLRFPSNQYQYGRYSVKQALKRARRTAALFDRYISGAGGGGRARRGVSGGALEDCRALASLNADYLEAVQAELGPREAALGAAAVGRVRALMSAVVTNQQTCYDGLEASRTFPELRSALAEETRVYGVSLGLVTTALDRSGSHGHGKSTEPDERTGEVDTIHVFLVLFFWKYHTCISRRPTHPVAKKEPRICSMPMQSAGYRGEVVPVNQSQSVKVAKDGSGNFTSVGDAVAFAPNNTAIEDGYFAIYIEEGVYSENVVVPKNKKNLILIGVGINRTIITSNRSVVDGWTTFASATFVVHGERFIAIDITFENTAGPEKHQAVAVRNSADLSSFYRCSFLGYQDTLYVHSLRQFYRDCDVYGTVDFIFGNAASVFQNCNIYARKPLPGQVNAVTAQGRTMPDQTTGISIHNCTVRAAPDLEAADRNFTKTFLGRPWKEYSRTVYMQSFIDGVIEPVGWLEWSGSFALTTLYYGEYDNHGPGANTSGRVQWPGYSLMNAMDALNFTVYNFTTADAWLSSTSIPYSGGLL</sequence>
<feature type="domain" description="Pectinesterase inhibitor" evidence="8">
    <location>
        <begin position="22"/>
        <end position="177"/>
    </location>
</feature>
<dbReference type="GO" id="GO:0045490">
    <property type="term" value="P:pectin catabolic process"/>
    <property type="evidence" value="ECO:0007669"/>
    <property type="project" value="UniProtKB-UniRule"/>
</dbReference>
<dbReference type="PANTHER" id="PTHR31707">
    <property type="entry name" value="PECTINESTERASE"/>
    <property type="match status" value="1"/>
</dbReference>
<dbReference type="Pfam" id="PF01095">
    <property type="entry name" value="Pectinesterase"/>
    <property type="match status" value="1"/>
</dbReference>
<evidence type="ECO:0000256" key="1">
    <source>
        <dbReference type="ARBA" id="ARBA00005184"/>
    </source>
</evidence>
<evidence type="ECO:0000259" key="8">
    <source>
        <dbReference type="SMART" id="SM00856"/>
    </source>
</evidence>
<dbReference type="InterPro" id="IPR000070">
    <property type="entry name" value="Pectinesterase_cat"/>
</dbReference>
<feature type="active site" evidence="6">
    <location>
        <position position="410"/>
    </location>
</feature>
<keyword evidence="7" id="KW-0732">Signal</keyword>
<evidence type="ECO:0000256" key="4">
    <source>
        <dbReference type="ARBA" id="ARBA00022801"/>
    </source>
</evidence>
<dbReference type="SUPFAM" id="SSF101148">
    <property type="entry name" value="Plant invertase/pectin methylesterase inhibitor"/>
    <property type="match status" value="1"/>
</dbReference>
<comment type="catalytic activity">
    <reaction evidence="7">
        <text>[(1-&gt;4)-alpha-D-galacturonosyl methyl ester](n) + n H2O = [(1-&gt;4)-alpha-D-galacturonosyl](n) + n methanol + n H(+)</text>
        <dbReference type="Rhea" id="RHEA:22380"/>
        <dbReference type="Rhea" id="RHEA-COMP:14570"/>
        <dbReference type="Rhea" id="RHEA-COMP:14573"/>
        <dbReference type="ChEBI" id="CHEBI:15377"/>
        <dbReference type="ChEBI" id="CHEBI:15378"/>
        <dbReference type="ChEBI" id="CHEBI:17790"/>
        <dbReference type="ChEBI" id="CHEBI:140522"/>
        <dbReference type="ChEBI" id="CHEBI:140523"/>
        <dbReference type="EC" id="3.1.1.11"/>
    </reaction>
</comment>
<evidence type="ECO:0000256" key="2">
    <source>
        <dbReference type="ARBA" id="ARBA00006027"/>
    </source>
</evidence>
<dbReference type="GO" id="GO:0030599">
    <property type="term" value="F:pectinesterase activity"/>
    <property type="evidence" value="ECO:0007669"/>
    <property type="project" value="UniProtKB-UniRule"/>
</dbReference>
<dbReference type="InterPro" id="IPR011050">
    <property type="entry name" value="Pectin_lyase_fold/virulence"/>
</dbReference>
<dbReference type="GO" id="GO:0004857">
    <property type="term" value="F:enzyme inhibitor activity"/>
    <property type="evidence" value="ECO:0007669"/>
    <property type="project" value="InterPro"/>
</dbReference>
<protein>
    <recommendedName>
        <fullName evidence="7">Pectinesterase</fullName>
        <ecNumber evidence="7">3.1.1.11</ecNumber>
    </recommendedName>
</protein>
<accession>A0A445MF68</accession>
<evidence type="ECO:0000313" key="9">
    <source>
        <dbReference type="EMBL" id="RZR72863.1"/>
    </source>
</evidence>
<dbReference type="CDD" id="cd15798">
    <property type="entry name" value="PMEI-like_3"/>
    <property type="match status" value="1"/>
</dbReference>
<dbReference type="Gene3D" id="1.20.140.40">
    <property type="entry name" value="Invertase/pectin methylesterase inhibitor family protein"/>
    <property type="match status" value="1"/>
</dbReference>
<dbReference type="UniPathway" id="UPA00545">
    <property type="reaction ID" value="UER00823"/>
</dbReference>